<feature type="domain" description="Glycosyltransferase subfamily 4-like N-terminal" evidence="1">
    <location>
        <begin position="38"/>
        <end position="151"/>
    </location>
</feature>
<evidence type="ECO:0000259" key="1">
    <source>
        <dbReference type="Pfam" id="PF13439"/>
    </source>
</evidence>
<dbReference type="SUPFAM" id="SSF53756">
    <property type="entry name" value="UDP-Glycosyltransferase/glycogen phosphorylase"/>
    <property type="match status" value="1"/>
</dbReference>
<gene>
    <name evidence="2" type="ORF">ACFQ2S_07570</name>
</gene>
<dbReference type="PANTHER" id="PTHR12526:SF630">
    <property type="entry name" value="GLYCOSYLTRANSFERASE"/>
    <property type="match status" value="1"/>
</dbReference>
<dbReference type="PANTHER" id="PTHR12526">
    <property type="entry name" value="GLYCOSYLTRANSFERASE"/>
    <property type="match status" value="1"/>
</dbReference>
<keyword evidence="3" id="KW-1185">Reference proteome</keyword>
<dbReference type="Proteomes" id="UP001597108">
    <property type="component" value="Unassembled WGS sequence"/>
</dbReference>
<sequence>MSPRTIVHLVDDTTAGGVMRMLDFIATNPEMARLGRHRVQAVARGRLAAPQLDEEIIVSHLSVSWRNLPMLVGLRARYADRTLIHVEHSYTAAFTGLKVRHKARFFALLRTAYSLFDRVVAVSEGQGRWLAGRGLVRKEALAVIPSCVDLEPFLALPARYGAPRVIGAIGRFDEQKGFDTLIRAFRETTNPELRLRLIGDGADRAALEELARGDSRISFHGYSSHPAAEMAKLDIVAMPSRWEAYGLVALETRAAGRPLLVARVDGLQDHVAGGAREVAGGTVAAWRDAIATACETGPALHIGVAWGRTSAAEVQRRTPELWADLLTETAGHQHSRHAA</sequence>
<dbReference type="Gene3D" id="3.40.50.2000">
    <property type="entry name" value="Glycogen Phosphorylase B"/>
    <property type="match status" value="2"/>
</dbReference>
<evidence type="ECO:0000313" key="2">
    <source>
        <dbReference type="EMBL" id="MFD0979514.1"/>
    </source>
</evidence>
<organism evidence="2 3">
    <name type="scientific">Tropicimonas aquimaris</name>
    <dbReference type="NCBI Taxonomy" id="914152"/>
    <lineage>
        <taxon>Bacteria</taxon>
        <taxon>Pseudomonadati</taxon>
        <taxon>Pseudomonadota</taxon>
        <taxon>Alphaproteobacteria</taxon>
        <taxon>Rhodobacterales</taxon>
        <taxon>Roseobacteraceae</taxon>
        <taxon>Tropicimonas</taxon>
    </lineage>
</organism>
<keyword evidence="2" id="KW-0328">Glycosyltransferase</keyword>
<dbReference type="EMBL" id="JBHTJT010000008">
    <property type="protein sequence ID" value="MFD0979514.1"/>
    <property type="molecule type" value="Genomic_DNA"/>
</dbReference>
<keyword evidence="2" id="KW-0808">Transferase</keyword>
<reference evidence="3" key="1">
    <citation type="journal article" date="2019" name="Int. J. Syst. Evol. Microbiol.">
        <title>The Global Catalogue of Microorganisms (GCM) 10K type strain sequencing project: providing services to taxonomists for standard genome sequencing and annotation.</title>
        <authorList>
            <consortium name="The Broad Institute Genomics Platform"/>
            <consortium name="The Broad Institute Genome Sequencing Center for Infectious Disease"/>
            <person name="Wu L."/>
            <person name="Ma J."/>
        </authorList>
    </citation>
    <scope>NUCLEOTIDE SEQUENCE [LARGE SCALE GENOMIC DNA]</scope>
    <source>
        <strain evidence="3">CCUG 60524</strain>
    </source>
</reference>
<protein>
    <submittedName>
        <fullName evidence="2">Glycosyltransferase</fullName>
        <ecNumber evidence="2">2.4.-.-</ecNumber>
    </submittedName>
</protein>
<name>A0ABW3IN85_9RHOB</name>
<dbReference type="Pfam" id="PF13439">
    <property type="entry name" value="Glyco_transf_4"/>
    <property type="match status" value="1"/>
</dbReference>
<dbReference type="GO" id="GO:0016757">
    <property type="term" value="F:glycosyltransferase activity"/>
    <property type="evidence" value="ECO:0007669"/>
    <property type="project" value="UniProtKB-KW"/>
</dbReference>
<proteinExistence type="predicted"/>
<dbReference type="InterPro" id="IPR028098">
    <property type="entry name" value="Glyco_trans_4-like_N"/>
</dbReference>
<accession>A0ABW3IN85</accession>
<comment type="caution">
    <text evidence="2">The sequence shown here is derived from an EMBL/GenBank/DDBJ whole genome shotgun (WGS) entry which is preliminary data.</text>
</comment>
<dbReference type="Pfam" id="PF13692">
    <property type="entry name" value="Glyco_trans_1_4"/>
    <property type="match status" value="1"/>
</dbReference>
<dbReference type="RefSeq" id="WP_386073848.1">
    <property type="nucleotide sequence ID" value="NZ_JBHTJT010000008.1"/>
</dbReference>
<evidence type="ECO:0000313" key="3">
    <source>
        <dbReference type="Proteomes" id="UP001597108"/>
    </source>
</evidence>
<dbReference type="EC" id="2.4.-.-" evidence="2"/>